<organism evidence="2 3">
    <name type="scientific">Strongyloides papillosus</name>
    <name type="common">Intestinal threadworm</name>
    <dbReference type="NCBI Taxonomy" id="174720"/>
    <lineage>
        <taxon>Eukaryota</taxon>
        <taxon>Metazoa</taxon>
        <taxon>Ecdysozoa</taxon>
        <taxon>Nematoda</taxon>
        <taxon>Chromadorea</taxon>
        <taxon>Rhabditida</taxon>
        <taxon>Tylenchina</taxon>
        <taxon>Panagrolaimomorpha</taxon>
        <taxon>Strongyloidoidea</taxon>
        <taxon>Strongyloididae</taxon>
        <taxon>Strongyloides</taxon>
    </lineage>
</organism>
<protein>
    <submittedName>
        <fullName evidence="3">SANT domain-containing protein</fullName>
    </submittedName>
</protein>
<keyword evidence="2" id="KW-1185">Reference proteome</keyword>
<evidence type="ECO:0000313" key="3">
    <source>
        <dbReference type="WBParaSite" id="SPAL_0001710200.1"/>
    </source>
</evidence>
<dbReference type="WBParaSite" id="SPAL_0001710200.1">
    <property type="protein sequence ID" value="SPAL_0001710200.1"/>
    <property type="gene ID" value="SPAL_0001710200"/>
</dbReference>
<reference evidence="3" key="1">
    <citation type="submission" date="2017-02" db="UniProtKB">
        <authorList>
            <consortium name="WormBaseParasite"/>
        </authorList>
    </citation>
    <scope>IDENTIFICATION</scope>
</reference>
<accession>A0A0N5CGX7</accession>
<feature type="compositionally biased region" description="Basic and acidic residues" evidence="1">
    <location>
        <begin position="28"/>
        <end position="38"/>
    </location>
</feature>
<name>A0A0N5CGX7_STREA</name>
<dbReference type="STRING" id="174720.A0A0N5CGX7"/>
<sequence>MGPKKQISMEPGGAESKKRPVRRYRNTNSDKKRTEPLKNEGSNVTIMKEFDGKDDRIWKKWTEEEKRLLQEFTKICPVKNGRFQYKQVAKEFNILMSKMNGRSAARVQSEIKEISNRHMPKYAEILNSPEKVEEDKEVPIPTTKITEKEEEKSEKKKVIVINKIRRRIPNLRCGRDVIHKDRNEKCNVSIFDPLDFRFRL</sequence>
<dbReference type="Proteomes" id="UP000046392">
    <property type="component" value="Unplaced"/>
</dbReference>
<proteinExistence type="predicted"/>
<dbReference type="AlphaFoldDB" id="A0A0N5CGX7"/>
<evidence type="ECO:0000313" key="2">
    <source>
        <dbReference type="Proteomes" id="UP000046392"/>
    </source>
</evidence>
<feature type="region of interest" description="Disordered" evidence="1">
    <location>
        <begin position="1"/>
        <end position="42"/>
    </location>
</feature>
<evidence type="ECO:0000256" key="1">
    <source>
        <dbReference type="SAM" id="MobiDB-lite"/>
    </source>
</evidence>